<comment type="caution">
    <text evidence="11">The sequence shown here is derived from an EMBL/GenBank/DDBJ whole genome shotgun (WGS) entry which is preliminary data.</text>
</comment>
<evidence type="ECO:0000256" key="8">
    <source>
        <dbReference type="SAM" id="MobiDB-lite"/>
    </source>
</evidence>
<dbReference type="PROSITE" id="PS50297">
    <property type="entry name" value="ANK_REP_REGION"/>
    <property type="match status" value="2"/>
</dbReference>
<feature type="repeat" description="ANK" evidence="7">
    <location>
        <begin position="135"/>
        <end position="167"/>
    </location>
</feature>
<feature type="compositionally biased region" description="Polar residues" evidence="8">
    <location>
        <begin position="278"/>
        <end position="287"/>
    </location>
</feature>
<evidence type="ECO:0000256" key="7">
    <source>
        <dbReference type="PROSITE-ProRule" id="PRU00023"/>
    </source>
</evidence>
<name>A0A8X7YUX1_POPTO</name>
<dbReference type="AlphaFoldDB" id="A0A8X7YUX1"/>
<gene>
    <name evidence="11" type="ORF">POTOM_043765</name>
</gene>
<keyword evidence="2 9" id="KW-0812">Transmembrane</keyword>
<keyword evidence="3" id="KW-0677">Repeat</keyword>
<dbReference type="Pfam" id="PF12796">
    <property type="entry name" value="Ank_2"/>
    <property type="match status" value="2"/>
</dbReference>
<evidence type="ECO:0000256" key="3">
    <source>
        <dbReference type="ARBA" id="ARBA00022737"/>
    </source>
</evidence>
<dbReference type="PROSITE" id="PS50088">
    <property type="entry name" value="ANK_REPEAT"/>
    <property type="match status" value="2"/>
</dbReference>
<evidence type="ECO:0000256" key="9">
    <source>
        <dbReference type="SAM" id="Phobius"/>
    </source>
</evidence>
<feature type="transmembrane region" description="Helical" evidence="9">
    <location>
        <begin position="438"/>
        <end position="460"/>
    </location>
</feature>
<dbReference type="PANTHER" id="PTHR24186">
    <property type="entry name" value="PROTEIN PHOSPHATASE 1 REGULATORY SUBUNIT"/>
    <property type="match status" value="1"/>
</dbReference>
<keyword evidence="5 7" id="KW-0040">ANK repeat</keyword>
<evidence type="ECO:0000256" key="1">
    <source>
        <dbReference type="ARBA" id="ARBA00004141"/>
    </source>
</evidence>
<sequence>MDPRLFKAALTGDVNALLELIREDPVILRTVTVTTSNTPLHVAAHLGHAQFAMVAMENCPGLADEPNRQGFSPIHLASAKGHWEIVRDILVRRPDLALIKDGDGKNPLHTAATTGRVQVLREVFSIESAQGLTLMGENALHVAVKHNQYRALETLIQLADQINVRDELVNAIDEDGNTVLHLACAAKNSKSSQLTDSINDTLDQLIIRIYSQQIVKLLVSDRPNVEVNAVNSEGLTALGLTALDISVTSMAGSKELEEIQEVLRSAGAEVSGRPVQAPVSNQRQQALSREDRSLTSRNENYADSLTNGVGVLAALFAASSFQLGMNPPGGCWQEWDSSTSQKYLNVTHKPGKSIIWELHKRYSLQFFQMNAACFFISLTVLVILAFNGFFNGRVAYAFKQKRQRFWITLLYLLFAFLMWSAAIEFIMGMALVTDTSAAYISSNICTPAWVTMAVFFLLAFCSFVHGRLTRCSFVHGRLTR</sequence>
<reference evidence="11" key="1">
    <citation type="journal article" date="2020" name="bioRxiv">
        <title>Hybrid origin of Populus tomentosa Carr. identified through genome sequencing and phylogenomic analysis.</title>
        <authorList>
            <person name="An X."/>
            <person name="Gao K."/>
            <person name="Chen Z."/>
            <person name="Li J."/>
            <person name="Yang X."/>
            <person name="Yang X."/>
            <person name="Zhou J."/>
            <person name="Guo T."/>
            <person name="Zhao T."/>
            <person name="Huang S."/>
            <person name="Miao D."/>
            <person name="Khan W.U."/>
            <person name="Rao P."/>
            <person name="Ye M."/>
            <person name="Lei B."/>
            <person name="Liao W."/>
            <person name="Wang J."/>
            <person name="Ji L."/>
            <person name="Li Y."/>
            <person name="Guo B."/>
            <person name="Mustafa N.S."/>
            <person name="Li S."/>
            <person name="Yun Q."/>
            <person name="Keller S.R."/>
            <person name="Mao J."/>
            <person name="Zhang R."/>
            <person name="Strauss S.H."/>
        </authorList>
    </citation>
    <scope>NUCLEOTIDE SEQUENCE</scope>
    <source>
        <strain evidence="11">GM15</strain>
        <tissue evidence="11">Leaf</tissue>
    </source>
</reference>
<dbReference type="SMART" id="SM00248">
    <property type="entry name" value="ANK"/>
    <property type="match status" value="5"/>
</dbReference>
<evidence type="ECO:0000313" key="12">
    <source>
        <dbReference type="Proteomes" id="UP000886885"/>
    </source>
</evidence>
<dbReference type="InterPro" id="IPR026961">
    <property type="entry name" value="PGG_dom"/>
</dbReference>
<feature type="repeat" description="ANK" evidence="7">
    <location>
        <begin position="69"/>
        <end position="101"/>
    </location>
</feature>
<evidence type="ECO:0000256" key="6">
    <source>
        <dbReference type="ARBA" id="ARBA00023136"/>
    </source>
</evidence>
<feature type="region of interest" description="Disordered" evidence="8">
    <location>
        <begin position="270"/>
        <end position="295"/>
    </location>
</feature>
<comment type="subcellular location">
    <subcellularLocation>
        <location evidence="1">Membrane</location>
        <topology evidence="1">Multi-pass membrane protein</topology>
    </subcellularLocation>
</comment>
<feature type="domain" description="PGG" evidence="10">
    <location>
        <begin position="307"/>
        <end position="429"/>
    </location>
</feature>
<dbReference type="PANTHER" id="PTHR24186:SF38">
    <property type="entry name" value="ANKYRIN REPEAT FAMILY PROTEIN"/>
    <property type="match status" value="1"/>
</dbReference>
<organism evidence="11 12">
    <name type="scientific">Populus tomentosa</name>
    <name type="common">Chinese white poplar</name>
    <dbReference type="NCBI Taxonomy" id="118781"/>
    <lineage>
        <taxon>Eukaryota</taxon>
        <taxon>Viridiplantae</taxon>
        <taxon>Streptophyta</taxon>
        <taxon>Embryophyta</taxon>
        <taxon>Tracheophyta</taxon>
        <taxon>Spermatophyta</taxon>
        <taxon>Magnoliopsida</taxon>
        <taxon>eudicotyledons</taxon>
        <taxon>Gunneridae</taxon>
        <taxon>Pentapetalae</taxon>
        <taxon>rosids</taxon>
        <taxon>fabids</taxon>
        <taxon>Malpighiales</taxon>
        <taxon>Salicaceae</taxon>
        <taxon>Saliceae</taxon>
        <taxon>Populus</taxon>
    </lineage>
</organism>
<dbReference type="OrthoDB" id="674805at2759"/>
<keyword evidence="12" id="KW-1185">Reference proteome</keyword>
<evidence type="ECO:0000256" key="2">
    <source>
        <dbReference type="ARBA" id="ARBA00022692"/>
    </source>
</evidence>
<dbReference type="Proteomes" id="UP000886885">
    <property type="component" value="Chromosome 13A"/>
</dbReference>
<dbReference type="Pfam" id="PF13962">
    <property type="entry name" value="PGG"/>
    <property type="match status" value="1"/>
</dbReference>
<evidence type="ECO:0000256" key="4">
    <source>
        <dbReference type="ARBA" id="ARBA00022989"/>
    </source>
</evidence>
<evidence type="ECO:0000259" key="10">
    <source>
        <dbReference type="Pfam" id="PF13962"/>
    </source>
</evidence>
<feature type="transmembrane region" description="Helical" evidence="9">
    <location>
        <begin position="369"/>
        <end position="390"/>
    </location>
</feature>
<proteinExistence type="predicted"/>
<feature type="transmembrane region" description="Helical" evidence="9">
    <location>
        <begin position="410"/>
        <end position="432"/>
    </location>
</feature>
<dbReference type="EMBL" id="JAAWWB010000025">
    <property type="protein sequence ID" value="KAG6751570.1"/>
    <property type="molecule type" value="Genomic_DNA"/>
</dbReference>
<evidence type="ECO:0000256" key="5">
    <source>
        <dbReference type="ARBA" id="ARBA00023043"/>
    </source>
</evidence>
<protein>
    <recommendedName>
        <fullName evidence="10">PGG domain-containing protein</fullName>
    </recommendedName>
</protein>
<dbReference type="InterPro" id="IPR002110">
    <property type="entry name" value="Ankyrin_rpt"/>
</dbReference>
<keyword evidence="6 9" id="KW-0472">Membrane</keyword>
<evidence type="ECO:0000313" key="11">
    <source>
        <dbReference type="EMBL" id="KAG6751570.1"/>
    </source>
</evidence>
<keyword evidence="4 9" id="KW-1133">Transmembrane helix</keyword>
<accession>A0A8X7YUX1</accession>
<dbReference type="GO" id="GO:0005886">
    <property type="term" value="C:plasma membrane"/>
    <property type="evidence" value="ECO:0007669"/>
    <property type="project" value="TreeGrafter"/>
</dbReference>